<proteinExistence type="predicted"/>
<dbReference type="PROSITE" id="PS51707">
    <property type="entry name" value="CYTH"/>
    <property type="match status" value="1"/>
</dbReference>
<dbReference type="InterPro" id="IPR039013">
    <property type="entry name" value="YgiF"/>
</dbReference>
<protein>
    <submittedName>
        <fullName evidence="2">CYTH domain-containing protein</fullName>
    </submittedName>
</protein>
<organism evidence="2 3">
    <name type="scientific">Thiohalorhabdus denitrificans</name>
    <dbReference type="NCBI Taxonomy" id="381306"/>
    <lineage>
        <taxon>Bacteria</taxon>
        <taxon>Pseudomonadati</taxon>
        <taxon>Pseudomonadota</taxon>
        <taxon>Gammaproteobacteria</taxon>
        <taxon>Thiohalorhabdales</taxon>
        <taxon>Thiohalorhabdaceae</taxon>
        <taxon>Thiohalorhabdus</taxon>
    </lineage>
</organism>
<evidence type="ECO:0000313" key="2">
    <source>
        <dbReference type="EMBL" id="SCY60198.1"/>
    </source>
</evidence>
<keyword evidence="3" id="KW-1185">Reference proteome</keyword>
<dbReference type="Pfam" id="PF01928">
    <property type="entry name" value="CYTH"/>
    <property type="match status" value="1"/>
</dbReference>
<feature type="domain" description="CYTH" evidence="1">
    <location>
        <begin position="1"/>
        <end position="207"/>
    </location>
</feature>
<dbReference type="RefSeq" id="WP_054965784.1">
    <property type="nucleotide sequence ID" value="NZ_FMUN01000008.1"/>
</dbReference>
<sequence length="212" mass="23468">MVEQEYKLQMTQPDQFEAVASAPEIREAATGPERTVRMVADYIDTPDLRLLKGGYAYRIRKEGEEWVATVKADMGEGAGDGLHHHREWEAKVPAPEPDLEVFSDPVLVETLRSLQSGQPLTTLFRVDMVRRIRDLNLEGGTLVEWAADQGRILAGEREAPICEVELELKEGSLGAIEELVSTLLSRYPLQPGAETKFARGLALAGLDREGNA</sequence>
<dbReference type="Gene3D" id="2.40.320.10">
    <property type="entry name" value="Hypothetical Protein Pfu-838710-001"/>
    <property type="match status" value="1"/>
</dbReference>
<dbReference type="CDD" id="cd07756">
    <property type="entry name" value="CYTH-like_Pase_CHAD"/>
    <property type="match status" value="1"/>
</dbReference>
<accession>A0A1G5HB42</accession>
<gene>
    <name evidence="2" type="ORF">SAMN05661077_2636</name>
</gene>
<dbReference type="PANTHER" id="PTHR39569:SF1">
    <property type="entry name" value="INORGANIC TRIPHOSPHATASE"/>
    <property type="match status" value="1"/>
</dbReference>
<dbReference type="InterPro" id="IPR023577">
    <property type="entry name" value="CYTH_domain"/>
</dbReference>
<evidence type="ECO:0000259" key="1">
    <source>
        <dbReference type="PROSITE" id="PS51707"/>
    </source>
</evidence>
<dbReference type="InterPro" id="IPR033469">
    <property type="entry name" value="CYTH-like_dom_sf"/>
</dbReference>
<dbReference type="EMBL" id="FMUN01000008">
    <property type="protein sequence ID" value="SCY60198.1"/>
    <property type="molecule type" value="Genomic_DNA"/>
</dbReference>
<dbReference type="GO" id="GO:0050355">
    <property type="term" value="F:inorganic triphosphate phosphatase activity"/>
    <property type="evidence" value="ECO:0007669"/>
    <property type="project" value="InterPro"/>
</dbReference>
<dbReference type="GO" id="GO:0046872">
    <property type="term" value="F:metal ion binding"/>
    <property type="evidence" value="ECO:0007669"/>
    <property type="project" value="TreeGrafter"/>
</dbReference>
<dbReference type="SUPFAM" id="SSF55154">
    <property type="entry name" value="CYTH-like phosphatases"/>
    <property type="match status" value="1"/>
</dbReference>
<dbReference type="PANTHER" id="PTHR39569">
    <property type="entry name" value="INORGANIC TRIPHOSPHATASE"/>
    <property type="match status" value="1"/>
</dbReference>
<dbReference type="SMART" id="SM01118">
    <property type="entry name" value="CYTH"/>
    <property type="match status" value="1"/>
</dbReference>
<reference evidence="3" key="1">
    <citation type="submission" date="2016-10" db="EMBL/GenBank/DDBJ databases">
        <authorList>
            <person name="Varghese N."/>
        </authorList>
    </citation>
    <scope>NUCLEOTIDE SEQUENCE [LARGE SCALE GENOMIC DNA]</scope>
    <source>
        <strain evidence="3">HL 19</strain>
    </source>
</reference>
<dbReference type="AlphaFoldDB" id="A0A1G5HB42"/>
<name>A0A1G5HB42_9GAMM</name>
<evidence type="ECO:0000313" key="3">
    <source>
        <dbReference type="Proteomes" id="UP000183104"/>
    </source>
</evidence>
<dbReference type="Proteomes" id="UP000183104">
    <property type="component" value="Unassembled WGS sequence"/>
</dbReference>